<protein>
    <submittedName>
        <fullName evidence="2">Glycerophosphoryl diester phosphodiesterase</fullName>
    </submittedName>
</protein>
<feature type="domain" description="GP-PDE" evidence="1">
    <location>
        <begin position="2"/>
        <end position="238"/>
    </location>
</feature>
<evidence type="ECO:0000259" key="1">
    <source>
        <dbReference type="PROSITE" id="PS51704"/>
    </source>
</evidence>
<gene>
    <name evidence="2" type="primary">glpQ_1</name>
    <name evidence="2" type="ORF">J8TS2_05670</name>
</gene>
<accession>A0ABQ4KFZ7</accession>
<dbReference type="Pfam" id="PF03009">
    <property type="entry name" value="GDPD"/>
    <property type="match status" value="1"/>
</dbReference>
<name>A0ABQ4KFZ7_9BACI</name>
<dbReference type="InterPro" id="IPR017946">
    <property type="entry name" value="PLC-like_Pdiesterase_TIM-brl"/>
</dbReference>
<organism evidence="2 3">
    <name type="scientific">Lederbergia ruris</name>
    <dbReference type="NCBI Taxonomy" id="217495"/>
    <lineage>
        <taxon>Bacteria</taxon>
        <taxon>Bacillati</taxon>
        <taxon>Bacillota</taxon>
        <taxon>Bacilli</taxon>
        <taxon>Bacillales</taxon>
        <taxon>Bacillaceae</taxon>
        <taxon>Lederbergia</taxon>
    </lineage>
</organism>
<dbReference type="CDD" id="cd08563">
    <property type="entry name" value="GDPD_TtGDE_like"/>
    <property type="match status" value="1"/>
</dbReference>
<dbReference type="SUPFAM" id="SSF51695">
    <property type="entry name" value="PLC-like phosphodiesterases"/>
    <property type="match status" value="1"/>
</dbReference>
<comment type="caution">
    <text evidence="2">The sequence shown here is derived from an EMBL/GenBank/DDBJ whole genome shotgun (WGS) entry which is preliminary data.</text>
</comment>
<sequence>MTKIFAHRGSSGTHPENTITAFKEAVRLGVDGIELDIQLTKDGELVVIHDYTLDRTTDGTGKILDYTVEELKAFDAGSKFSPEFAGETIPTFREVLALLQDTNIELNIEIKKPVKEDTGIEEKMIQELEKYQYSNRSIISSFNHDSLKRVISINKDLECAILYMKKFENPWEYAAEIGAKALHTYRPETDREMVTEAQHKGFPVRVFTINKAEDMTKFFETKVAAIFTDYPEKAMKLLKEVEKEE</sequence>
<dbReference type="PANTHER" id="PTHR46211">
    <property type="entry name" value="GLYCEROPHOSPHORYL DIESTER PHOSPHODIESTERASE"/>
    <property type="match status" value="1"/>
</dbReference>
<dbReference type="PROSITE" id="PS50007">
    <property type="entry name" value="PIPLC_X_DOMAIN"/>
    <property type="match status" value="1"/>
</dbReference>
<dbReference type="PANTHER" id="PTHR46211:SF1">
    <property type="entry name" value="GLYCEROPHOSPHODIESTER PHOSPHODIESTERASE, CYTOPLASMIC"/>
    <property type="match status" value="1"/>
</dbReference>
<evidence type="ECO:0000313" key="3">
    <source>
        <dbReference type="Proteomes" id="UP000679950"/>
    </source>
</evidence>
<evidence type="ECO:0000313" key="2">
    <source>
        <dbReference type="EMBL" id="GIN56248.1"/>
    </source>
</evidence>
<dbReference type="Proteomes" id="UP000679950">
    <property type="component" value="Unassembled WGS sequence"/>
</dbReference>
<keyword evidence="3" id="KW-1185">Reference proteome</keyword>
<dbReference type="RefSeq" id="WP_158321998.1">
    <property type="nucleotide sequence ID" value="NZ_BORB01000003.1"/>
</dbReference>
<dbReference type="Gene3D" id="3.20.20.190">
    <property type="entry name" value="Phosphatidylinositol (PI) phosphodiesterase"/>
    <property type="match status" value="1"/>
</dbReference>
<dbReference type="EMBL" id="BORB01000003">
    <property type="protein sequence ID" value="GIN56248.1"/>
    <property type="molecule type" value="Genomic_DNA"/>
</dbReference>
<proteinExistence type="predicted"/>
<dbReference type="InterPro" id="IPR030395">
    <property type="entry name" value="GP_PDE_dom"/>
</dbReference>
<reference evidence="2 3" key="1">
    <citation type="submission" date="2021-03" db="EMBL/GenBank/DDBJ databases">
        <title>Antimicrobial resistance genes in bacteria isolated from Japanese honey, and their potential for conferring macrolide and lincosamide resistance in the American foulbrood pathogen Paenibacillus larvae.</title>
        <authorList>
            <person name="Okamoto M."/>
            <person name="Kumagai M."/>
            <person name="Kanamori H."/>
            <person name="Takamatsu D."/>
        </authorList>
    </citation>
    <scope>NUCLEOTIDE SEQUENCE [LARGE SCALE GENOMIC DNA]</scope>
    <source>
        <strain evidence="2 3">J8TS2</strain>
    </source>
</reference>
<dbReference type="PROSITE" id="PS51704">
    <property type="entry name" value="GP_PDE"/>
    <property type="match status" value="1"/>
</dbReference>